<dbReference type="EMBL" id="MK500406">
    <property type="protein sequence ID" value="QBK88983.1"/>
    <property type="molecule type" value="Genomic_DNA"/>
</dbReference>
<sequence>MSSGKSRNRKGTDKRKLLFLHEIINKSVEKGKDSVIYEEEIRQYAKDKGGIQFKLFKKKGDKIEKYVGKETPKGTFNFYVVKDNKKDEQELTFEDLKKVVKNIKGLEFVVKFLKTVKLSSLGKIGRIIRSKRKSKSKSKRKRKSKSKRKRKSKSKRKRK</sequence>
<feature type="region of interest" description="Disordered" evidence="1">
    <location>
        <begin position="127"/>
        <end position="159"/>
    </location>
</feature>
<name>A0A481Z0E7_9VIRU</name>
<organism evidence="2">
    <name type="scientific">Mimivirus LCMiAC02</name>
    <dbReference type="NCBI Taxonomy" id="2506609"/>
    <lineage>
        <taxon>Viruses</taxon>
        <taxon>Varidnaviria</taxon>
        <taxon>Bamfordvirae</taxon>
        <taxon>Nucleocytoviricota</taxon>
        <taxon>Megaviricetes</taxon>
        <taxon>Imitervirales</taxon>
        <taxon>Mimiviridae</taxon>
        <taxon>Klosneuvirinae</taxon>
    </lineage>
</organism>
<gene>
    <name evidence="2" type="ORF">LCMiAC02_00760</name>
</gene>
<reference evidence="2" key="1">
    <citation type="journal article" date="2019" name="MBio">
        <title>Virus Genomes from Deep Sea Sediments Expand the Ocean Megavirome and Support Independent Origins of Viral Gigantism.</title>
        <authorList>
            <person name="Backstrom D."/>
            <person name="Yutin N."/>
            <person name="Jorgensen S.L."/>
            <person name="Dharamshi J."/>
            <person name="Homa F."/>
            <person name="Zaremba-Niedwiedzka K."/>
            <person name="Spang A."/>
            <person name="Wolf Y.I."/>
            <person name="Koonin E.V."/>
            <person name="Ettema T.J."/>
        </authorList>
    </citation>
    <scope>NUCLEOTIDE SEQUENCE</scope>
</reference>
<accession>A0A481Z0E7</accession>
<evidence type="ECO:0000256" key="1">
    <source>
        <dbReference type="SAM" id="MobiDB-lite"/>
    </source>
</evidence>
<proteinExistence type="predicted"/>
<evidence type="ECO:0000313" key="2">
    <source>
        <dbReference type="EMBL" id="QBK88983.1"/>
    </source>
</evidence>
<protein>
    <submittedName>
        <fullName evidence="2">Uncharacterized protein</fullName>
    </submittedName>
</protein>